<accession>A0ABP8ZGH3</accession>
<proteinExistence type="predicted"/>
<keyword evidence="2" id="KW-1185">Reference proteome</keyword>
<evidence type="ECO:0000313" key="2">
    <source>
        <dbReference type="Proteomes" id="UP001500822"/>
    </source>
</evidence>
<comment type="caution">
    <text evidence="1">The sequence shown here is derived from an EMBL/GenBank/DDBJ whole genome shotgun (WGS) entry which is preliminary data.</text>
</comment>
<protein>
    <submittedName>
        <fullName evidence="1">Uncharacterized protein</fullName>
    </submittedName>
</protein>
<dbReference type="Proteomes" id="UP001500822">
    <property type="component" value="Unassembled WGS sequence"/>
</dbReference>
<evidence type="ECO:0000313" key="1">
    <source>
        <dbReference type="EMBL" id="GAA4756303.1"/>
    </source>
</evidence>
<name>A0ABP8ZGH3_9ACTN</name>
<dbReference type="RefSeq" id="WP_345314132.1">
    <property type="nucleotide sequence ID" value="NZ_BAABIE010000016.1"/>
</dbReference>
<dbReference type="EMBL" id="BAABIE010000016">
    <property type="protein sequence ID" value="GAA4756303.1"/>
    <property type="molecule type" value="Genomic_DNA"/>
</dbReference>
<sequence length="44" mass="5096">MTAEHTISRRLLDLADHMQCRQSGTREDRDQIRALARELTEVTA</sequence>
<organism evidence="1 2">
    <name type="scientific">Gordonia alkaliphila</name>
    <dbReference type="NCBI Taxonomy" id="1053547"/>
    <lineage>
        <taxon>Bacteria</taxon>
        <taxon>Bacillati</taxon>
        <taxon>Actinomycetota</taxon>
        <taxon>Actinomycetes</taxon>
        <taxon>Mycobacteriales</taxon>
        <taxon>Gordoniaceae</taxon>
        <taxon>Gordonia</taxon>
    </lineage>
</organism>
<reference evidence="2" key="1">
    <citation type="journal article" date="2019" name="Int. J. Syst. Evol. Microbiol.">
        <title>The Global Catalogue of Microorganisms (GCM) 10K type strain sequencing project: providing services to taxonomists for standard genome sequencing and annotation.</title>
        <authorList>
            <consortium name="The Broad Institute Genomics Platform"/>
            <consortium name="The Broad Institute Genome Sequencing Center for Infectious Disease"/>
            <person name="Wu L."/>
            <person name="Ma J."/>
        </authorList>
    </citation>
    <scope>NUCLEOTIDE SEQUENCE [LARGE SCALE GENOMIC DNA]</scope>
    <source>
        <strain evidence="2">JCM 18077</strain>
    </source>
</reference>
<gene>
    <name evidence="1" type="ORF">GCM10023217_30230</name>
</gene>